<keyword evidence="6" id="KW-1185">Reference proteome</keyword>
<dbReference type="PANTHER" id="PTHR10763">
    <property type="entry name" value="CELL DIVISION CONTROL PROTEIN 6-RELATED"/>
    <property type="match status" value="1"/>
</dbReference>
<dbReference type="InterPro" id="IPR054425">
    <property type="entry name" value="Cdc6_ORC1-like_ATPase_lid"/>
</dbReference>
<dbReference type="SMART" id="SM00382">
    <property type="entry name" value="AAA"/>
    <property type="match status" value="1"/>
</dbReference>
<keyword evidence="2" id="KW-0235">DNA replication</keyword>
<dbReference type="InterPro" id="IPR050311">
    <property type="entry name" value="ORC1/CDC6"/>
</dbReference>
<dbReference type="Proteomes" id="UP000019377">
    <property type="component" value="Unassembled WGS sequence"/>
</dbReference>
<feature type="compositionally biased region" description="Low complexity" evidence="3">
    <location>
        <begin position="201"/>
        <end position="227"/>
    </location>
</feature>
<feature type="compositionally biased region" description="Low complexity" evidence="3">
    <location>
        <begin position="328"/>
        <end position="340"/>
    </location>
</feature>
<evidence type="ECO:0000256" key="2">
    <source>
        <dbReference type="ARBA" id="ARBA00022705"/>
    </source>
</evidence>
<feature type="compositionally biased region" description="Basic and acidic residues" evidence="3">
    <location>
        <begin position="171"/>
        <end position="180"/>
    </location>
</feature>
<dbReference type="Gene3D" id="1.10.8.60">
    <property type="match status" value="1"/>
</dbReference>
<dbReference type="InterPro" id="IPR003593">
    <property type="entry name" value="AAA+_ATPase"/>
</dbReference>
<feature type="compositionally biased region" description="Polar residues" evidence="3">
    <location>
        <begin position="287"/>
        <end position="299"/>
    </location>
</feature>
<dbReference type="InterPro" id="IPR027417">
    <property type="entry name" value="P-loop_NTPase"/>
</dbReference>
<feature type="compositionally biased region" description="Basic and acidic residues" evidence="3">
    <location>
        <begin position="263"/>
        <end position="272"/>
    </location>
</feature>
<dbReference type="Gene3D" id="3.40.50.300">
    <property type="entry name" value="P-loop containing nucleotide triphosphate hydrolases"/>
    <property type="match status" value="1"/>
</dbReference>
<reference evidence="6" key="1">
    <citation type="journal article" date="2013" name="Genome Announc.">
        <title>Draft genome sequence of Pseudozyma brasiliensis sp. nov. strain GHG001, a high producer of endo-1,4-xylanase isolated from an insect pest of sugarcane.</title>
        <authorList>
            <person name="Oliveira J.V.D.C."/>
            <person name="dos Santos R.A.C."/>
            <person name="Borges T.A."/>
            <person name="Riano-Pachon D.M."/>
            <person name="Goldman G.H."/>
        </authorList>
    </citation>
    <scope>NUCLEOTIDE SEQUENCE [LARGE SCALE GENOMIC DNA]</scope>
    <source>
        <strain evidence="6">GHG001</strain>
    </source>
</reference>
<evidence type="ECO:0000256" key="3">
    <source>
        <dbReference type="SAM" id="MobiDB-lite"/>
    </source>
</evidence>
<dbReference type="eggNOG" id="KOG2227">
    <property type="taxonomic scope" value="Eukaryota"/>
</dbReference>
<dbReference type="GO" id="GO:0003688">
    <property type="term" value="F:DNA replication origin binding"/>
    <property type="evidence" value="ECO:0007669"/>
    <property type="project" value="TreeGrafter"/>
</dbReference>
<accession>V5EVJ6</accession>
<dbReference type="EMBL" id="KI545852">
    <property type="protein sequence ID" value="EST09515.1"/>
    <property type="molecule type" value="Genomic_DNA"/>
</dbReference>
<dbReference type="AlphaFoldDB" id="V5EVJ6"/>
<proteinExistence type="inferred from homology"/>
<evidence type="ECO:0000313" key="6">
    <source>
        <dbReference type="Proteomes" id="UP000019377"/>
    </source>
</evidence>
<dbReference type="Pfam" id="PF13401">
    <property type="entry name" value="AAA_22"/>
    <property type="match status" value="1"/>
</dbReference>
<feature type="domain" description="AAA+ ATPase" evidence="4">
    <location>
        <begin position="439"/>
        <end position="590"/>
    </location>
</feature>
<evidence type="ECO:0000259" key="4">
    <source>
        <dbReference type="SMART" id="SM00382"/>
    </source>
</evidence>
<feature type="compositionally biased region" description="Polar residues" evidence="3">
    <location>
        <begin position="182"/>
        <end position="200"/>
    </location>
</feature>
<dbReference type="OMA" id="HQNILYK"/>
<dbReference type="GO" id="GO:0033314">
    <property type="term" value="P:mitotic DNA replication checkpoint signaling"/>
    <property type="evidence" value="ECO:0007669"/>
    <property type="project" value="TreeGrafter"/>
</dbReference>
<dbReference type="STRING" id="1365824.V5EVJ6"/>
<dbReference type="GeneID" id="27416665"/>
<organism evidence="5 6">
    <name type="scientific">Kalmanozyma brasiliensis (strain GHG001)</name>
    <name type="common">Yeast</name>
    <name type="synonym">Pseudozyma brasiliensis</name>
    <dbReference type="NCBI Taxonomy" id="1365824"/>
    <lineage>
        <taxon>Eukaryota</taxon>
        <taxon>Fungi</taxon>
        <taxon>Dikarya</taxon>
        <taxon>Basidiomycota</taxon>
        <taxon>Ustilaginomycotina</taxon>
        <taxon>Ustilaginomycetes</taxon>
        <taxon>Ustilaginales</taxon>
        <taxon>Ustilaginaceae</taxon>
        <taxon>Kalmanozyma</taxon>
    </lineage>
</organism>
<dbReference type="GO" id="GO:0006270">
    <property type="term" value="P:DNA replication initiation"/>
    <property type="evidence" value="ECO:0007669"/>
    <property type="project" value="TreeGrafter"/>
</dbReference>
<feature type="region of interest" description="Disordered" evidence="3">
    <location>
        <begin position="65"/>
        <end position="132"/>
    </location>
</feature>
<dbReference type="PANTHER" id="PTHR10763:SF26">
    <property type="entry name" value="CELL DIVISION CONTROL PROTEIN 6 HOMOLOG"/>
    <property type="match status" value="1"/>
</dbReference>
<sequence>MPLTRAISARLRTGPQRQPAPAPLDAENEDIVMIKARAKTTSASVLGATRALVAGALSQLNVQSLSSNKASSSCSTGSAPPTTSSSSRPRYVRAGSSRFSSRSSTGSRRSVLGSSEFGDSSDDENGSQGHSRRLGGCSYLSSAAHRPDDCNKENVAPFRCASQDVLETEARNAQEEDAVRRITSQSRQGSLVERQSFSGPSASLRRLSRSSTTSDLSTTSALNMPRTPSRRHARSSSSIHHPVEATPTRRPSTLSASGRKRSRNDVDLDHDALPASPLSRLRIETPSIRSTLDTPSSSRLIPDEDSSSYFPLSSQDSTQSSLFDTRSVSEGSSAATSSCSSDRDVSPPIVALLESGKEKYSSVYAHARALLRYAAGVDPAETEAGLTIPSSAGGHHVKVVGRESERVAIQLFLHSTFSLDPSAPAQARTLNVELDGDSDASCLYVCGLPGTGKTALVRSVLNSLPPTSSPRVAFVNCMTLSHPRHIFSSILTALGSNVAENQSDAFAESALSNLIHSGQQRILIVLDEMDHLLQSRAHQNILYKIFSWTAGAGKCGLVGIANSLDLTERFVPLLASKGASPALLHFRPFEAGEIVSVIRDRLSGLQSRYDDAPQEEVVEDLPLFTPTAVELLAKKIAGATGDLRKALDAARLAVELVEGEQRKKALSEAERVKVSSPTEGVEQEVASRANLLRHLTPSSAPKVTPTQILKVLTSVLGSPNLSKVRSLGVHPKLVLLAILIAQARAAEGLSVLGSTSTSTTTSGGTRIADVESTYHALLRQEQGLFSPLEGSELLGVFDMLEVNSVVRITSEIDSHTSSSSAGGVVSSSVSPSGKRAAKKQLLASSRLVYLAMSADDVQRGICTSGPATGGAASGGNVAVAETIARVYAREKDRAVKAKVYHSIAQENARIRQDELGGGRMGVPVGEF</sequence>
<dbReference type="InterPro" id="IPR049945">
    <property type="entry name" value="AAA_22"/>
</dbReference>
<comment type="similarity">
    <text evidence="1">Belongs to the CDC6/cdc18 family.</text>
</comment>
<feature type="compositionally biased region" description="Low complexity" evidence="3">
    <location>
        <begin position="65"/>
        <end position="118"/>
    </location>
</feature>
<feature type="region of interest" description="Disordered" evidence="3">
    <location>
        <begin position="1"/>
        <end position="26"/>
    </location>
</feature>
<dbReference type="CDD" id="cd00009">
    <property type="entry name" value="AAA"/>
    <property type="match status" value="1"/>
</dbReference>
<feature type="compositionally biased region" description="Polar residues" evidence="3">
    <location>
        <begin position="307"/>
        <end position="326"/>
    </location>
</feature>
<evidence type="ECO:0000313" key="5">
    <source>
        <dbReference type="EMBL" id="EST09515.1"/>
    </source>
</evidence>
<dbReference type="RefSeq" id="XP_016294504.1">
    <property type="nucleotide sequence ID" value="XM_016434069.1"/>
</dbReference>
<dbReference type="GO" id="GO:0005634">
    <property type="term" value="C:nucleus"/>
    <property type="evidence" value="ECO:0007669"/>
    <property type="project" value="TreeGrafter"/>
</dbReference>
<name>V5EVJ6_KALBG</name>
<dbReference type="HOGENOM" id="CLU_014215_0_0_1"/>
<protein>
    <recommendedName>
        <fullName evidence="4">AAA+ ATPase domain-containing protein</fullName>
    </recommendedName>
</protein>
<dbReference type="OrthoDB" id="1926878at2759"/>
<evidence type="ECO:0000256" key="1">
    <source>
        <dbReference type="ARBA" id="ARBA00006184"/>
    </source>
</evidence>
<dbReference type="GO" id="GO:0016887">
    <property type="term" value="F:ATP hydrolysis activity"/>
    <property type="evidence" value="ECO:0007669"/>
    <property type="project" value="InterPro"/>
</dbReference>
<feature type="region of interest" description="Disordered" evidence="3">
    <location>
        <begin position="171"/>
        <end position="344"/>
    </location>
</feature>
<dbReference type="SUPFAM" id="SSF52540">
    <property type="entry name" value="P-loop containing nucleoside triphosphate hydrolases"/>
    <property type="match status" value="1"/>
</dbReference>
<gene>
    <name evidence="5" type="ORF">PSEUBRA_SCAF10g05499</name>
</gene>
<dbReference type="Pfam" id="PF22606">
    <property type="entry name" value="Cdc6-ORC-like_ATPase_lid"/>
    <property type="match status" value="1"/>
</dbReference>